<feature type="domain" description="AMP-binding enzyme C-terminal" evidence="2">
    <location>
        <begin position="124"/>
        <end position="207"/>
    </location>
</feature>
<feature type="domain" description="AMP-dependent synthetase/ligase" evidence="1">
    <location>
        <begin position="5"/>
        <end position="73"/>
    </location>
</feature>
<accession>X0UEV3</accession>
<dbReference type="PANTHER" id="PTHR43767">
    <property type="entry name" value="LONG-CHAIN-FATTY-ACID--COA LIGASE"/>
    <property type="match status" value="1"/>
</dbReference>
<reference evidence="3" key="1">
    <citation type="journal article" date="2014" name="Front. Microbiol.">
        <title>High frequency of phylogenetically diverse reductive dehalogenase-homologous genes in deep subseafloor sedimentary metagenomes.</title>
        <authorList>
            <person name="Kawai M."/>
            <person name="Futagami T."/>
            <person name="Toyoda A."/>
            <person name="Takaki Y."/>
            <person name="Nishi S."/>
            <person name="Hori S."/>
            <person name="Arai W."/>
            <person name="Tsubouchi T."/>
            <person name="Morono Y."/>
            <person name="Uchiyama I."/>
            <person name="Ito T."/>
            <person name="Fujiyama A."/>
            <person name="Inagaki F."/>
            <person name="Takami H."/>
        </authorList>
    </citation>
    <scope>NUCLEOTIDE SEQUENCE</scope>
    <source>
        <strain evidence="3">Expedition CK06-06</strain>
    </source>
</reference>
<dbReference type="InterPro" id="IPR045851">
    <property type="entry name" value="AMP-bd_C_sf"/>
</dbReference>
<dbReference type="GO" id="GO:0016878">
    <property type="term" value="F:acid-thiol ligase activity"/>
    <property type="evidence" value="ECO:0007669"/>
    <property type="project" value="UniProtKB-ARBA"/>
</dbReference>
<dbReference type="Gene3D" id="3.30.300.30">
    <property type="match status" value="1"/>
</dbReference>
<dbReference type="AlphaFoldDB" id="X0UEV3"/>
<dbReference type="Pfam" id="PF13193">
    <property type="entry name" value="AMP-binding_C"/>
    <property type="match status" value="1"/>
</dbReference>
<feature type="non-terminal residue" evidence="3">
    <location>
        <position position="1"/>
    </location>
</feature>
<dbReference type="SUPFAM" id="SSF56801">
    <property type="entry name" value="Acetyl-CoA synthetase-like"/>
    <property type="match status" value="1"/>
</dbReference>
<organism evidence="3">
    <name type="scientific">marine sediment metagenome</name>
    <dbReference type="NCBI Taxonomy" id="412755"/>
    <lineage>
        <taxon>unclassified sequences</taxon>
        <taxon>metagenomes</taxon>
        <taxon>ecological metagenomes</taxon>
    </lineage>
</organism>
<dbReference type="InterPro" id="IPR000873">
    <property type="entry name" value="AMP-dep_synth/lig_dom"/>
</dbReference>
<proteinExistence type="predicted"/>
<name>X0UEV3_9ZZZZ</name>
<evidence type="ECO:0008006" key="4">
    <source>
        <dbReference type="Google" id="ProtNLM"/>
    </source>
</evidence>
<evidence type="ECO:0000313" key="3">
    <source>
        <dbReference type="EMBL" id="GAF97841.1"/>
    </source>
</evidence>
<dbReference type="EMBL" id="BARS01014890">
    <property type="protein sequence ID" value="GAF97841.1"/>
    <property type="molecule type" value="Genomic_DNA"/>
</dbReference>
<dbReference type="Pfam" id="PF00501">
    <property type="entry name" value="AMP-binding"/>
    <property type="match status" value="1"/>
</dbReference>
<gene>
    <name evidence="3" type="ORF">S01H1_24735</name>
</gene>
<dbReference type="PANTHER" id="PTHR43767:SF1">
    <property type="entry name" value="NONRIBOSOMAL PEPTIDE SYNTHASE PES1 (EUROFUNG)-RELATED"/>
    <property type="match status" value="1"/>
</dbReference>
<evidence type="ECO:0000259" key="1">
    <source>
        <dbReference type="Pfam" id="PF00501"/>
    </source>
</evidence>
<dbReference type="InterPro" id="IPR025110">
    <property type="entry name" value="AMP-bd_C"/>
</dbReference>
<dbReference type="InterPro" id="IPR042099">
    <property type="entry name" value="ANL_N_sf"/>
</dbReference>
<dbReference type="Gene3D" id="3.40.50.12780">
    <property type="entry name" value="N-terminal domain of ligase-like"/>
    <property type="match status" value="1"/>
</dbReference>
<protein>
    <recommendedName>
        <fullName evidence="4">AMP-dependent synthetase/ligase domain-containing protein</fullName>
    </recommendedName>
</protein>
<dbReference type="InterPro" id="IPR050237">
    <property type="entry name" value="ATP-dep_AMP-bd_enzyme"/>
</dbReference>
<comment type="caution">
    <text evidence="3">The sequence shown here is derived from an EMBL/GenBank/DDBJ whole genome shotgun (WGS) entry which is preliminary data.</text>
</comment>
<sequence length="214" mass="23071">VGKGKLIEAYGMTETSPLTASNPSVGVKKLGSIGLPLNNMEFKLVDPNTGKDVPLGEAGEICVKGPQVMKGYFNKPEETKNAIDKDGFMHTGDVGVMDEDGYIKIVDRTKDMIIVGGFKVFSAKLEDTLVKHPAIGMVATVGVDNPDRPGSEIVKAIIQLDADYNYDGNEEALKNDITAFAKENCAPYEVPKLIEITEELPLTAVGKVDKKSLR</sequence>
<evidence type="ECO:0000259" key="2">
    <source>
        <dbReference type="Pfam" id="PF13193"/>
    </source>
</evidence>